<name>A0A8J1XGR6_OWEFU</name>
<feature type="compositionally biased region" description="Polar residues" evidence="1">
    <location>
        <begin position="133"/>
        <end position="156"/>
    </location>
</feature>
<comment type="caution">
    <text evidence="2">The sequence shown here is derived from an EMBL/GenBank/DDBJ whole genome shotgun (WGS) entry which is preliminary data.</text>
</comment>
<feature type="compositionally biased region" description="Polar residues" evidence="1">
    <location>
        <begin position="1"/>
        <end position="11"/>
    </location>
</feature>
<dbReference type="SMART" id="SM00184">
    <property type="entry name" value="RING"/>
    <property type="match status" value="1"/>
</dbReference>
<proteinExistence type="predicted"/>
<dbReference type="InterPro" id="IPR001841">
    <property type="entry name" value="Znf_RING"/>
</dbReference>
<feature type="compositionally biased region" description="Low complexity" evidence="1">
    <location>
        <begin position="157"/>
        <end position="167"/>
    </location>
</feature>
<evidence type="ECO:0000313" key="2">
    <source>
        <dbReference type="EMBL" id="CAH1784023.1"/>
    </source>
</evidence>
<accession>A0A8J1XGR6</accession>
<gene>
    <name evidence="2" type="ORF">OFUS_LOCUS10290</name>
</gene>
<dbReference type="EMBL" id="CAIIXF020000005">
    <property type="protein sequence ID" value="CAH1784023.1"/>
    <property type="molecule type" value="Genomic_DNA"/>
</dbReference>
<dbReference type="PANTHER" id="PTHR46519">
    <property type="entry name" value="RING/U-BOX SUPERFAMILY PROTEIN"/>
    <property type="match status" value="1"/>
</dbReference>
<dbReference type="PANTHER" id="PTHR46519:SF2">
    <property type="entry name" value="RING_U-BOX SUPERFAMILY PROTEIN"/>
    <property type="match status" value="1"/>
</dbReference>
<feature type="region of interest" description="Disordered" evidence="1">
    <location>
        <begin position="1"/>
        <end position="41"/>
    </location>
</feature>
<feature type="region of interest" description="Disordered" evidence="1">
    <location>
        <begin position="133"/>
        <end position="198"/>
    </location>
</feature>
<dbReference type="Gene3D" id="3.30.40.10">
    <property type="entry name" value="Zinc/RING finger domain, C3HC4 (zinc finger)"/>
    <property type="match status" value="1"/>
</dbReference>
<dbReference type="SUPFAM" id="SSF57850">
    <property type="entry name" value="RING/U-box"/>
    <property type="match status" value="1"/>
</dbReference>
<feature type="compositionally biased region" description="Polar residues" evidence="1">
    <location>
        <begin position="168"/>
        <end position="182"/>
    </location>
</feature>
<protein>
    <submittedName>
        <fullName evidence="2">Uncharacterized protein</fullName>
    </submittedName>
</protein>
<dbReference type="InterPro" id="IPR013083">
    <property type="entry name" value="Znf_RING/FYVE/PHD"/>
</dbReference>
<dbReference type="OrthoDB" id="6078042at2759"/>
<evidence type="ECO:0000256" key="1">
    <source>
        <dbReference type="SAM" id="MobiDB-lite"/>
    </source>
</evidence>
<dbReference type="CDD" id="cd16647">
    <property type="entry name" value="mRING-HC-C3HC5_NEU1"/>
    <property type="match status" value="1"/>
</dbReference>
<organism evidence="2 3">
    <name type="scientific">Owenia fusiformis</name>
    <name type="common">Polychaete worm</name>
    <dbReference type="NCBI Taxonomy" id="6347"/>
    <lineage>
        <taxon>Eukaryota</taxon>
        <taxon>Metazoa</taxon>
        <taxon>Spiralia</taxon>
        <taxon>Lophotrochozoa</taxon>
        <taxon>Annelida</taxon>
        <taxon>Polychaeta</taxon>
        <taxon>Sedentaria</taxon>
        <taxon>Canalipalpata</taxon>
        <taxon>Sabellida</taxon>
        <taxon>Oweniida</taxon>
        <taxon>Oweniidae</taxon>
        <taxon>Owenia</taxon>
    </lineage>
</organism>
<reference evidence="2" key="1">
    <citation type="submission" date="2022-03" db="EMBL/GenBank/DDBJ databases">
        <authorList>
            <person name="Martin C."/>
        </authorList>
    </citation>
    <scope>NUCLEOTIDE SEQUENCE</scope>
</reference>
<keyword evidence="3" id="KW-1185">Reference proteome</keyword>
<sequence>MDSESSRSTSPEMEGAIGGGITESVSTVKESTESETGIDRLLQKQKSERMFELRQIQHGERPVTGKDSRQQLDDFFGRTQEGAAGPTPEESRPESVTIEVQGLVQRRRVSSMLQSINFRRRLENTIRGNISHLRSQFRPVQSATSDRSSAPPLNNESISDSRSSLASIQTNSSTTSTESAQGATAAPRPRQSATLSGRASLLQQIRSRHSQIEPSGSDSDEDRTEHIQQHIQNNHQNTQHNQHNVQHNQHFIPPAPPMPQEQLPEWPGWHNVEQNHHEDLVMEISELVQQQLVNSALQSEFRTVLETRMQNHLANTGADGERVAEFVNSIQPTQPIQRNDFSHLGIQAPGAQGDFDDVSVISATATAAIPYYQTNAAVTREMQMMKRQMEEMKNMMKMSFNLQMDIQRSIRQEVAAALAQVTGGSGVQEPVRATRPVRDSHCIICLEAHADCVLYQCGHMCLCYSCGQTLKNQDAKCPVCRAPIKDIIRAYKCNMD</sequence>
<evidence type="ECO:0000313" key="3">
    <source>
        <dbReference type="Proteomes" id="UP000749559"/>
    </source>
</evidence>
<dbReference type="AlphaFoldDB" id="A0A8J1XGR6"/>
<dbReference type="Proteomes" id="UP000749559">
    <property type="component" value="Unassembled WGS sequence"/>
</dbReference>
<dbReference type="PROSITE" id="PS50089">
    <property type="entry name" value="ZF_RING_2"/>
    <property type="match status" value="1"/>
</dbReference>
<dbReference type="Pfam" id="PF13920">
    <property type="entry name" value="zf-C3HC4_3"/>
    <property type="match status" value="1"/>
</dbReference>